<dbReference type="EMBL" id="CADCUP010000045">
    <property type="protein sequence ID" value="CAA9377464.1"/>
    <property type="molecule type" value="Genomic_DNA"/>
</dbReference>
<feature type="compositionally biased region" description="Low complexity" evidence="1">
    <location>
        <begin position="33"/>
        <end position="69"/>
    </location>
</feature>
<gene>
    <name evidence="2" type="ORF">AVDCRST_MAG06-666</name>
</gene>
<feature type="non-terminal residue" evidence="2">
    <location>
        <position position="84"/>
    </location>
</feature>
<evidence type="ECO:0000256" key="1">
    <source>
        <dbReference type="SAM" id="MobiDB-lite"/>
    </source>
</evidence>
<reference evidence="2" key="1">
    <citation type="submission" date="2020-02" db="EMBL/GenBank/DDBJ databases">
        <authorList>
            <person name="Meier V. D."/>
        </authorList>
    </citation>
    <scope>NUCLEOTIDE SEQUENCE</scope>
    <source>
        <strain evidence="2">AVDCRST_MAG06</strain>
    </source>
</reference>
<name>A0A6J4N4M2_9ACTN</name>
<feature type="non-terminal residue" evidence="2">
    <location>
        <position position="1"/>
    </location>
</feature>
<proteinExistence type="predicted"/>
<accession>A0A6J4N4M2</accession>
<dbReference type="AlphaFoldDB" id="A0A6J4N4M2"/>
<sequence length="84" mass="8265">FSGTARACFRGAPARLGPATSTTSPPGRPAARRPPTTSPRSAGPTTGSRPTDGGATGAPAPRRTPGPAHRATRTCATPPVPGPV</sequence>
<evidence type="ECO:0000313" key="2">
    <source>
        <dbReference type="EMBL" id="CAA9377464.1"/>
    </source>
</evidence>
<protein>
    <submittedName>
        <fullName evidence="2">Uncharacterized protein</fullName>
    </submittedName>
</protein>
<feature type="region of interest" description="Disordered" evidence="1">
    <location>
        <begin position="1"/>
        <end position="84"/>
    </location>
</feature>
<organism evidence="2">
    <name type="scientific">uncultured Nocardioides sp</name>
    <dbReference type="NCBI Taxonomy" id="198441"/>
    <lineage>
        <taxon>Bacteria</taxon>
        <taxon>Bacillati</taxon>
        <taxon>Actinomycetota</taxon>
        <taxon>Actinomycetes</taxon>
        <taxon>Propionibacteriales</taxon>
        <taxon>Nocardioidaceae</taxon>
        <taxon>Nocardioides</taxon>
        <taxon>environmental samples</taxon>
    </lineage>
</organism>